<keyword evidence="2" id="KW-0548">Nucleotidyltransferase</keyword>
<comment type="caution">
    <text evidence="10">The sequence shown here is derived from an EMBL/GenBank/DDBJ whole genome shotgun (WGS) entry which is preliminary data.</text>
</comment>
<evidence type="ECO:0000256" key="8">
    <source>
        <dbReference type="SAM" id="Phobius"/>
    </source>
</evidence>
<evidence type="ECO:0000256" key="5">
    <source>
        <dbReference type="ARBA" id="ARBA00022801"/>
    </source>
</evidence>
<keyword evidence="3" id="KW-0540">Nuclease</keyword>
<proteinExistence type="predicted"/>
<evidence type="ECO:0000313" key="10">
    <source>
        <dbReference type="EMBL" id="RMB93747.1"/>
    </source>
</evidence>
<dbReference type="Gene3D" id="2.30.30.10">
    <property type="entry name" value="Integrase, C-terminal domain superfamily, retroviral"/>
    <property type="match status" value="1"/>
</dbReference>
<keyword evidence="1" id="KW-0808">Transferase</keyword>
<evidence type="ECO:0000256" key="2">
    <source>
        <dbReference type="ARBA" id="ARBA00022695"/>
    </source>
</evidence>
<feature type="compositionally biased region" description="Basic and acidic residues" evidence="7">
    <location>
        <begin position="141"/>
        <end position="158"/>
    </location>
</feature>
<keyword evidence="5" id="KW-0378">Hydrolase</keyword>
<dbReference type="GO" id="GO:0003964">
    <property type="term" value="F:RNA-directed DNA polymerase activity"/>
    <property type="evidence" value="ECO:0007669"/>
    <property type="project" value="UniProtKB-KW"/>
</dbReference>
<keyword evidence="8" id="KW-1133">Transmembrane helix</keyword>
<dbReference type="GO" id="GO:0035613">
    <property type="term" value="F:RNA stem-loop binding"/>
    <property type="evidence" value="ECO:0007669"/>
    <property type="project" value="TreeGrafter"/>
</dbReference>
<keyword evidence="11" id="KW-1185">Reference proteome</keyword>
<evidence type="ECO:0000313" key="11">
    <source>
        <dbReference type="Proteomes" id="UP000269221"/>
    </source>
</evidence>
<evidence type="ECO:0000256" key="3">
    <source>
        <dbReference type="ARBA" id="ARBA00022722"/>
    </source>
</evidence>
<feature type="region of interest" description="Disordered" evidence="7">
    <location>
        <begin position="120"/>
        <end position="158"/>
    </location>
</feature>
<dbReference type="SUPFAM" id="SSF53098">
    <property type="entry name" value="Ribonuclease H-like"/>
    <property type="match status" value="1"/>
</dbReference>
<dbReference type="GO" id="GO:0015074">
    <property type="term" value="P:DNA integration"/>
    <property type="evidence" value="ECO:0007669"/>
    <property type="project" value="InterPro"/>
</dbReference>
<feature type="region of interest" description="Disordered" evidence="7">
    <location>
        <begin position="661"/>
        <end position="686"/>
    </location>
</feature>
<evidence type="ECO:0000256" key="7">
    <source>
        <dbReference type="SAM" id="MobiDB-lite"/>
    </source>
</evidence>
<evidence type="ECO:0000256" key="1">
    <source>
        <dbReference type="ARBA" id="ARBA00022679"/>
    </source>
</evidence>
<dbReference type="Proteomes" id="UP000269221">
    <property type="component" value="Unassembled WGS sequence"/>
</dbReference>
<dbReference type="Gene3D" id="3.30.420.10">
    <property type="entry name" value="Ribonuclease H-like superfamily/Ribonuclease H"/>
    <property type="match status" value="1"/>
</dbReference>
<dbReference type="AlphaFoldDB" id="A0A3M0IYD8"/>
<gene>
    <name evidence="10" type="ORF">DUI87_29819</name>
</gene>
<feature type="domain" description="Integrase catalytic" evidence="9">
    <location>
        <begin position="1"/>
        <end position="131"/>
    </location>
</feature>
<feature type="transmembrane region" description="Helical" evidence="8">
    <location>
        <begin position="616"/>
        <end position="633"/>
    </location>
</feature>
<keyword evidence="4" id="KW-0255">Endonuclease</keyword>
<dbReference type="Gene3D" id="1.10.287.210">
    <property type="match status" value="1"/>
</dbReference>
<dbReference type="PROSITE" id="PS50994">
    <property type="entry name" value="INTEGRASE"/>
    <property type="match status" value="1"/>
</dbReference>
<dbReference type="InterPro" id="IPR036397">
    <property type="entry name" value="RNaseH_sf"/>
</dbReference>
<accession>A0A3M0IYD8</accession>
<organism evidence="10 11">
    <name type="scientific">Hirundo rustica rustica</name>
    <dbReference type="NCBI Taxonomy" id="333673"/>
    <lineage>
        <taxon>Eukaryota</taxon>
        <taxon>Metazoa</taxon>
        <taxon>Chordata</taxon>
        <taxon>Craniata</taxon>
        <taxon>Vertebrata</taxon>
        <taxon>Euteleostomi</taxon>
        <taxon>Archelosauria</taxon>
        <taxon>Archosauria</taxon>
        <taxon>Dinosauria</taxon>
        <taxon>Saurischia</taxon>
        <taxon>Theropoda</taxon>
        <taxon>Coelurosauria</taxon>
        <taxon>Aves</taxon>
        <taxon>Neognathae</taxon>
        <taxon>Neoaves</taxon>
        <taxon>Telluraves</taxon>
        <taxon>Australaves</taxon>
        <taxon>Passeriformes</taxon>
        <taxon>Sylvioidea</taxon>
        <taxon>Hirundinidae</taxon>
        <taxon>Hirundo</taxon>
    </lineage>
</organism>
<dbReference type="PANTHER" id="PTHR41694">
    <property type="entry name" value="ENDOGENOUS RETROVIRUS GROUP K MEMBER POL PROTEIN"/>
    <property type="match status" value="1"/>
</dbReference>
<feature type="compositionally biased region" description="Acidic residues" evidence="7">
    <location>
        <begin position="661"/>
        <end position="682"/>
    </location>
</feature>
<dbReference type="PANTHER" id="PTHR41694:SF3">
    <property type="entry name" value="RNA-DIRECTED DNA POLYMERASE-RELATED"/>
    <property type="match status" value="1"/>
</dbReference>
<dbReference type="InterPro" id="IPR012337">
    <property type="entry name" value="RNaseH-like_sf"/>
</dbReference>
<evidence type="ECO:0000259" key="9">
    <source>
        <dbReference type="PROSITE" id="PS50994"/>
    </source>
</evidence>
<feature type="compositionally biased region" description="Basic and acidic residues" evidence="7">
    <location>
        <begin position="122"/>
        <end position="134"/>
    </location>
</feature>
<dbReference type="InterPro" id="IPR001584">
    <property type="entry name" value="Integrase_cat-core"/>
</dbReference>
<dbReference type="GO" id="GO:0016787">
    <property type="term" value="F:hydrolase activity"/>
    <property type="evidence" value="ECO:0007669"/>
    <property type="project" value="UniProtKB-KW"/>
</dbReference>
<name>A0A3M0IYD8_HIRRU</name>
<evidence type="ECO:0000256" key="6">
    <source>
        <dbReference type="ARBA" id="ARBA00022918"/>
    </source>
</evidence>
<keyword evidence="8" id="KW-0812">Transmembrane</keyword>
<dbReference type="OrthoDB" id="6773263at2759"/>
<dbReference type="Pfam" id="PF00665">
    <property type="entry name" value="rve"/>
    <property type="match status" value="1"/>
</dbReference>
<protein>
    <recommendedName>
        <fullName evidence="9">Integrase catalytic domain-containing protein</fullName>
    </recommendedName>
</protein>
<dbReference type="EMBL" id="QRBI01000206">
    <property type="protein sequence ID" value="RMB93747.1"/>
    <property type="molecule type" value="Genomic_DNA"/>
</dbReference>
<reference evidence="10 11" key="1">
    <citation type="submission" date="2018-07" db="EMBL/GenBank/DDBJ databases">
        <title>A high quality draft genome assembly of the barn swallow (H. rustica rustica).</title>
        <authorList>
            <person name="Formenti G."/>
            <person name="Chiara M."/>
            <person name="Poveda L."/>
            <person name="Francoijs K.-J."/>
            <person name="Bonisoli-Alquati A."/>
            <person name="Canova L."/>
            <person name="Gianfranceschi L."/>
            <person name="Horner D.S."/>
            <person name="Saino N."/>
        </authorList>
    </citation>
    <scope>NUCLEOTIDE SEQUENCE [LARGE SCALE GENOMIC DNA]</scope>
    <source>
        <strain evidence="10">Chelidonia</strain>
        <tissue evidence="10">Blood</tissue>
    </source>
</reference>
<dbReference type="InterPro" id="IPR036862">
    <property type="entry name" value="Integrase_C_dom_sf_retrovir"/>
</dbReference>
<evidence type="ECO:0000256" key="4">
    <source>
        <dbReference type="ARBA" id="ARBA00022759"/>
    </source>
</evidence>
<dbReference type="GO" id="GO:0004519">
    <property type="term" value="F:endonuclease activity"/>
    <property type="evidence" value="ECO:0007669"/>
    <property type="project" value="UniProtKB-KW"/>
</dbReference>
<keyword evidence="6" id="KW-0695">RNA-directed DNA polymerase</keyword>
<keyword evidence="8" id="KW-0472">Membrane</keyword>
<sequence>MVEATTGWLETYPVPHATARNTILGLEKQILWRHGTPERIESDNGTHFKNSLINTWAREHGIEWVYHIPYHAPAAGKVERCNGLLKTTLKALGGGTFKSWEINLAKATWLVNTQEETTFKVSPREEKRREEKKRLSSPLLSEKRREEKRREEKRREEKLLSSPLLSSPLLSSPLLSSLSSPLLSSPLLSSTNKMRLTEGLLLTDEDWKLISASGDEQGTWPRIPGGEELSSPREISLEAKDMLEKVQHLMSTRQAHRCDPGLPFKFIVVGRLPHLHGVIFQWRQNTRMEQGKGDPLLIIEWVFLSHQRSKRMPCPQELVAELIQKARVQIRELDGCHFECIHIPIGLRSGQITKVMLEHLLQENESLQFALDSFTRQISIHWPAHKIFNQDIKFTLSLKSVRSRKPLEALTVFTDTSGRSHKSVMTWKDPQQWEADVAEVEGSPQVAEMAIVVRAFERFPEPFNLVLNPLIIHHFGANPHLNIKERLPVMVRDPEAGQTEEPHDLVTWDCGYTCMSTPMGLKRLPSKWTRKLQGSYNPTESNSYRISPPPPPGHRCEEFEGMCCFNLSTKAEDIHKAIQSLWDMVKNIKKETNHWLSGLFGNWGISDWTGSILKTVLLPLFIFMWVLVAFGAIKRMLIRLISSITLSPSVNHAVIPSASELEEDMELGEDSREEDDLEEEDHGPESWLTHQPWFAKASLESEHLPPPFQFSSS</sequence>